<dbReference type="AlphaFoldDB" id="A0A1H9TM12"/>
<evidence type="ECO:0000256" key="5">
    <source>
        <dbReference type="ARBA" id="ARBA00023136"/>
    </source>
</evidence>
<comment type="caution">
    <text evidence="8">The sequence shown here is derived from an EMBL/GenBank/DDBJ whole genome shotgun (WGS) entry which is preliminary data.</text>
</comment>
<keyword evidence="5 6" id="KW-0472">Membrane</keyword>
<dbReference type="InterPro" id="IPR003841">
    <property type="entry name" value="Na/Pi_transpt"/>
</dbReference>
<dbReference type="Pfam" id="PF01895">
    <property type="entry name" value="PhoU"/>
    <property type="match status" value="1"/>
</dbReference>
<dbReference type="PANTHER" id="PTHR10010:SF46">
    <property type="entry name" value="SODIUM-DEPENDENT PHOSPHATE TRANSPORT PROTEIN 2B"/>
    <property type="match status" value="1"/>
</dbReference>
<evidence type="ECO:0000256" key="4">
    <source>
        <dbReference type="ARBA" id="ARBA00022989"/>
    </source>
</evidence>
<dbReference type="GO" id="GO:0005436">
    <property type="term" value="F:sodium:phosphate symporter activity"/>
    <property type="evidence" value="ECO:0007669"/>
    <property type="project" value="InterPro"/>
</dbReference>
<name>A0A1H9TM12_9BACI</name>
<dbReference type="GO" id="GO:0044341">
    <property type="term" value="P:sodium-dependent phosphate transport"/>
    <property type="evidence" value="ECO:0007669"/>
    <property type="project" value="InterPro"/>
</dbReference>
<feature type="transmembrane region" description="Helical" evidence="6">
    <location>
        <begin position="95"/>
        <end position="122"/>
    </location>
</feature>
<evidence type="ECO:0000256" key="1">
    <source>
        <dbReference type="ARBA" id="ARBA00004651"/>
    </source>
</evidence>
<dbReference type="Pfam" id="PF02690">
    <property type="entry name" value="Na_Pi_cotrans"/>
    <property type="match status" value="1"/>
</dbReference>
<reference evidence="9" key="1">
    <citation type="submission" date="2016-10" db="EMBL/GenBank/DDBJ databases">
        <authorList>
            <person name="de Groot N.N."/>
        </authorList>
    </citation>
    <scope>NUCLEOTIDE SEQUENCE [LARGE SCALE GENOMIC DNA]</scope>
    <source>
        <strain evidence="9">10nlg</strain>
    </source>
</reference>
<feature type="transmembrane region" description="Helical" evidence="6">
    <location>
        <begin position="281"/>
        <end position="301"/>
    </location>
</feature>
<sequence length="533" mass="59276">MSVLLSFIGGIGIFLYGMYLLSRGMQRVAATKMKEYISGITDNRFKGFFVGMISTFMMQSSAATSVIAVGLVGSSVIALWQALGIVMGSAVGTTFTVQLLALDITEYSTIFIFIGVILTVFVKKEKARSIGSAFVGFGFIFFGIKTMSDALEPLSESDAFLQFFSSLQELPLVLIAISWLLTVATHSSATVIVIGMSLAATGALTAAGILPLLLGANIGSTFPALISSLASSKEGKKVAFSYFIFKFSGALLLLPLIYVLPDYFHVIPGTIERQIANVHTSFNLIVAALFLPFVISFATMINRLFPEEEALEEEEGIHFDQSLADYPEEAIDQMSIEVKKIADTVYNDMIGWLPALFYYTEDARSHVIDTEKRIDRAYKDIQNFLLKVGQQDLSEKQSDREVRLLYVLNDLEHIGDIVKNVADSLDKKKSQGVVLNDDDRPYILNLYEEVSKSMLTAFESFKEKDSEKAKQVIDNHTAFIQMEKDLRFEYFNNRIAREETENVHNDPYVDLLTNLLRIHQHGVNISQTMLGIV</sequence>
<keyword evidence="2" id="KW-1003">Cell membrane</keyword>
<gene>
    <name evidence="8" type="ORF">SAMN05444126_11071</name>
</gene>
<feature type="transmembrane region" description="Helical" evidence="6">
    <location>
        <begin position="62"/>
        <end position="83"/>
    </location>
</feature>
<feature type="transmembrane region" description="Helical" evidence="6">
    <location>
        <begin position="239"/>
        <end position="260"/>
    </location>
</feature>
<feature type="transmembrane region" description="Helical" evidence="6">
    <location>
        <begin position="129"/>
        <end position="147"/>
    </location>
</feature>
<dbReference type="Proteomes" id="UP000199318">
    <property type="component" value="Unassembled WGS sequence"/>
</dbReference>
<dbReference type="EMBL" id="FOGV01000010">
    <property type="protein sequence ID" value="SER97959.1"/>
    <property type="molecule type" value="Genomic_DNA"/>
</dbReference>
<protein>
    <submittedName>
        <fullName evidence="8">Phosphate:Na+ symporter</fullName>
    </submittedName>
</protein>
<evidence type="ECO:0000256" key="2">
    <source>
        <dbReference type="ARBA" id="ARBA00022475"/>
    </source>
</evidence>
<dbReference type="STRING" id="1464123.SAMN05444126_11071"/>
<dbReference type="SUPFAM" id="SSF109755">
    <property type="entry name" value="PhoU-like"/>
    <property type="match status" value="1"/>
</dbReference>
<comment type="subcellular location">
    <subcellularLocation>
        <location evidence="1">Cell membrane</location>
        <topology evidence="1">Multi-pass membrane protein</topology>
    </subcellularLocation>
</comment>
<dbReference type="InterPro" id="IPR026022">
    <property type="entry name" value="PhoU_dom"/>
</dbReference>
<keyword evidence="3 6" id="KW-0812">Transmembrane</keyword>
<evidence type="ECO:0000256" key="6">
    <source>
        <dbReference type="SAM" id="Phobius"/>
    </source>
</evidence>
<proteinExistence type="predicted"/>
<dbReference type="InterPro" id="IPR038078">
    <property type="entry name" value="PhoU-like_sf"/>
</dbReference>
<evidence type="ECO:0000313" key="9">
    <source>
        <dbReference type="Proteomes" id="UP000199318"/>
    </source>
</evidence>
<dbReference type="Gene3D" id="1.20.58.220">
    <property type="entry name" value="Phosphate transport system protein phou homolog 2, domain 2"/>
    <property type="match status" value="1"/>
</dbReference>
<feature type="transmembrane region" description="Helical" evidence="6">
    <location>
        <begin position="193"/>
        <end position="219"/>
    </location>
</feature>
<organism evidence="8 9">
    <name type="scientific">Salisediminibacterium halotolerans</name>
    <dbReference type="NCBI Taxonomy" id="517425"/>
    <lineage>
        <taxon>Bacteria</taxon>
        <taxon>Bacillati</taxon>
        <taxon>Bacillota</taxon>
        <taxon>Bacilli</taxon>
        <taxon>Bacillales</taxon>
        <taxon>Bacillaceae</taxon>
        <taxon>Salisediminibacterium</taxon>
    </lineage>
</organism>
<evidence type="ECO:0000259" key="7">
    <source>
        <dbReference type="Pfam" id="PF01895"/>
    </source>
</evidence>
<evidence type="ECO:0000256" key="3">
    <source>
        <dbReference type="ARBA" id="ARBA00022692"/>
    </source>
</evidence>
<evidence type="ECO:0000313" key="8">
    <source>
        <dbReference type="EMBL" id="SER97959.1"/>
    </source>
</evidence>
<dbReference type="OrthoDB" id="9763003at2"/>
<dbReference type="PANTHER" id="PTHR10010">
    <property type="entry name" value="SOLUTE CARRIER FAMILY 34 SODIUM PHOSPHATE , MEMBER 2-RELATED"/>
    <property type="match status" value="1"/>
</dbReference>
<dbReference type="GO" id="GO:0005886">
    <property type="term" value="C:plasma membrane"/>
    <property type="evidence" value="ECO:0007669"/>
    <property type="project" value="UniProtKB-SubCell"/>
</dbReference>
<keyword evidence="9" id="KW-1185">Reference proteome</keyword>
<dbReference type="NCBIfam" id="NF037997">
    <property type="entry name" value="Na_Pi_symport"/>
    <property type="match status" value="1"/>
</dbReference>
<keyword evidence="4 6" id="KW-1133">Transmembrane helix</keyword>
<dbReference type="RefSeq" id="WP_093072773.1">
    <property type="nucleotide sequence ID" value="NZ_FOGV01000010.1"/>
</dbReference>
<feature type="transmembrane region" description="Helical" evidence="6">
    <location>
        <begin position="6"/>
        <end position="22"/>
    </location>
</feature>
<accession>A0A1H9TM12</accession>
<feature type="domain" description="PhoU" evidence="7">
    <location>
        <begin position="355"/>
        <end position="424"/>
    </location>
</feature>